<dbReference type="GO" id="GO:0016020">
    <property type="term" value="C:membrane"/>
    <property type="evidence" value="ECO:0007669"/>
    <property type="project" value="UniProtKB-SubCell"/>
</dbReference>
<evidence type="ECO:0000256" key="3">
    <source>
        <dbReference type="ARBA" id="ARBA00022692"/>
    </source>
</evidence>
<evidence type="ECO:0000313" key="8">
    <source>
        <dbReference type="EMBL" id="KIH60876.1"/>
    </source>
</evidence>
<evidence type="ECO:0000256" key="5">
    <source>
        <dbReference type="ARBA" id="ARBA00023136"/>
    </source>
</evidence>
<gene>
    <name evidence="8" type="ORF">ANCDUO_08860</name>
</gene>
<proteinExistence type="inferred from homology"/>
<dbReference type="Pfam" id="PF03006">
    <property type="entry name" value="HlyIII"/>
    <property type="match status" value="1"/>
</dbReference>
<keyword evidence="3 7" id="KW-0812">Transmembrane</keyword>
<feature type="compositionally biased region" description="Polar residues" evidence="6">
    <location>
        <begin position="388"/>
        <end position="398"/>
    </location>
</feature>
<feature type="compositionally biased region" description="Acidic residues" evidence="6">
    <location>
        <begin position="108"/>
        <end position="119"/>
    </location>
</feature>
<keyword evidence="5 7" id="KW-0472">Membrane</keyword>
<name>A0A0C2GUS0_9BILA</name>
<evidence type="ECO:0000256" key="4">
    <source>
        <dbReference type="ARBA" id="ARBA00022989"/>
    </source>
</evidence>
<organism evidence="8 9">
    <name type="scientific">Ancylostoma duodenale</name>
    <dbReference type="NCBI Taxonomy" id="51022"/>
    <lineage>
        <taxon>Eukaryota</taxon>
        <taxon>Metazoa</taxon>
        <taxon>Ecdysozoa</taxon>
        <taxon>Nematoda</taxon>
        <taxon>Chromadorea</taxon>
        <taxon>Rhabditida</taxon>
        <taxon>Rhabditina</taxon>
        <taxon>Rhabditomorpha</taxon>
        <taxon>Strongyloidea</taxon>
        <taxon>Ancylostomatidae</taxon>
        <taxon>Ancylostomatinae</taxon>
        <taxon>Ancylostoma</taxon>
    </lineage>
</organism>
<dbReference type="OrthoDB" id="186812at2759"/>
<feature type="compositionally biased region" description="Low complexity" evidence="6">
    <location>
        <begin position="419"/>
        <end position="428"/>
    </location>
</feature>
<dbReference type="AlphaFoldDB" id="A0A0C2GUS0"/>
<dbReference type="InterPro" id="IPR004254">
    <property type="entry name" value="AdipoR/HlyIII-related"/>
</dbReference>
<keyword evidence="4 7" id="KW-1133">Transmembrane helix</keyword>
<reference evidence="8 9" key="1">
    <citation type="submission" date="2013-12" db="EMBL/GenBank/DDBJ databases">
        <title>Draft genome of the parsitic nematode Ancylostoma duodenale.</title>
        <authorList>
            <person name="Mitreva M."/>
        </authorList>
    </citation>
    <scope>NUCLEOTIDE SEQUENCE [LARGE SCALE GENOMIC DNA]</scope>
    <source>
        <strain evidence="8 9">Zhejiang</strain>
    </source>
</reference>
<dbReference type="EMBL" id="KN730557">
    <property type="protein sequence ID" value="KIH60876.1"/>
    <property type="molecule type" value="Genomic_DNA"/>
</dbReference>
<evidence type="ECO:0000256" key="7">
    <source>
        <dbReference type="SAM" id="Phobius"/>
    </source>
</evidence>
<evidence type="ECO:0000256" key="2">
    <source>
        <dbReference type="ARBA" id="ARBA00007018"/>
    </source>
</evidence>
<dbReference type="Proteomes" id="UP000054047">
    <property type="component" value="Unassembled WGS sequence"/>
</dbReference>
<sequence length="667" mass="74019">MPAPIPTDKRLHAKRAVRRVAKEVRTSMKLPARSNGGGEFWGILENPHSDDISQVCSRQLRLLRVQLKDKLRSYFNGECSVEDLVQHTGLKREAVIAILEKHNAFPGDENDQQYDEDPEQPTPSPEVTENQPNRNVTFSVPKLDISDVRNDAASSDESITPKGVGDAIQQIPRSPQPSTPLQNLATNSVQEATVISNQSPREVTDSSAEISDLAKRLGARLFQDTSILEQLRNVKREKSFVEQLREIVASSAITETSVKQLQFIHSTPITRRTFPVKIECKEIDVQTSIRIGELPVIAKEMRDTATDLPSLDYLSVSDLGGLRQLPDTFIVQEDVSSSAFSSDQSAGQVPGSLISRVRTTIAVNRDGSAQFTPSKVVRVSELVDDSFPSQCVGQESSYSPPPPVQHRPDAVTNASPRTPRVSESPWRPSSRRLRLEEVDISTSQESSSIEVVSVGTPRRSAATRPPHPNELNAVQQGGAHAPSVGRCASSARGEHEGIPVARRMSGSCGIVNPSLYKNKRAGKGEAYEPTTYEHWANTISHGIGIVPSIIVFQHMVSIAHRDLQFYLMIIYGLFTTLLFSSSTCYHACELKYRQKREQPQLRYYLHICDRAAIYLFIAASYTPWLTLRHCGYPGLNLKWMIWSPAGLSVDDSGKSKWVITELLQRIL</sequence>
<feature type="transmembrane region" description="Helical" evidence="7">
    <location>
        <begin position="565"/>
        <end position="588"/>
    </location>
</feature>
<feature type="region of interest" description="Disordered" evidence="6">
    <location>
        <begin position="105"/>
        <end position="182"/>
    </location>
</feature>
<evidence type="ECO:0000256" key="6">
    <source>
        <dbReference type="SAM" id="MobiDB-lite"/>
    </source>
</evidence>
<evidence type="ECO:0000256" key="1">
    <source>
        <dbReference type="ARBA" id="ARBA00004141"/>
    </source>
</evidence>
<comment type="subcellular location">
    <subcellularLocation>
        <location evidence="1">Membrane</location>
        <topology evidence="1">Multi-pass membrane protein</topology>
    </subcellularLocation>
</comment>
<accession>A0A0C2GUS0</accession>
<evidence type="ECO:0000313" key="9">
    <source>
        <dbReference type="Proteomes" id="UP000054047"/>
    </source>
</evidence>
<comment type="similarity">
    <text evidence="2">Belongs to the ADIPOR family.</text>
</comment>
<keyword evidence="9" id="KW-1185">Reference proteome</keyword>
<dbReference type="PANTHER" id="PTHR20855">
    <property type="entry name" value="ADIPOR/PROGESTIN RECEPTOR-RELATED"/>
    <property type="match status" value="1"/>
</dbReference>
<feature type="compositionally biased region" description="Polar residues" evidence="6">
    <location>
        <begin position="125"/>
        <end position="138"/>
    </location>
</feature>
<protein>
    <submittedName>
        <fullName evidence="8">Uncharacterized protein</fullName>
    </submittedName>
</protein>
<feature type="region of interest" description="Disordered" evidence="6">
    <location>
        <begin position="388"/>
        <end position="430"/>
    </location>
</feature>
<dbReference type="PANTHER" id="PTHR20855:SF3">
    <property type="entry name" value="LD03007P"/>
    <property type="match status" value="1"/>
</dbReference>